<sequence>MDLFAAVFAAAITIVVVTAVVRLHRRRGSTVAVVTQWVLAVIYGLAFLLSLVGLFVTGDFLSLVVTGVLGTLPVTALVLLYKPATSAWFQGRPSVHPQH</sequence>
<evidence type="ECO:0000256" key="1">
    <source>
        <dbReference type="SAM" id="Phobius"/>
    </source>
</evidence>
<feature type="transmembrane region" description="Helical" evidence="1">
    <location>
        <begin position="6"/>
        <end position="24"/>
    </location>
</feature>
<reference evidence="2 3" key="1">
    <citation type="submission" date="2020-08" db="EMBL/GenBank/DDBJ databases">
        <title>Genomic Encyclopedia of Type Strains, Phase IV (KMG-IV): sequencing the most valuable type-strain genomes for metagenomic binning, comparative biology and taxonomic classification.</title>
        <authorList>
            <person name="Goeker M."/>
        </authorList>
    </citation>
    <scope>NUCLEOTIDE SEQUENCE [LARGE SCALE GENOMIC DNA]</scope>
    <source>
        <strain evidence="2 3">DSM 45385</strain>
    </source>
</reference>
<keyword evidence="1" id="KW-0812">Transmembrane</keyword>
<dbReference type="AlphaFoldDB" id="A0A7W8A595"/>
<gene>
    <name evidence="2" type="ORF">HNR40_005254</name>
</gene>
<dbReference type="RefSeq" id="WP_184966410.1">
    <property type="nucleotide sequence ID" value="NZ_JACHIN010000007.1"/>
</dbReference>
<evidence type="ECO:0000313" key="2">
    <source>
        <dbReference type="EMBL" id="MBB5079768.1"/>
    </source>
</evidence>
<evidence type="ECO:0000313" key="3">
    <source>
        <dbReference type="Proteomes" id="UP000568380"/>
    </source>
</evidence>
<keyword evidence="1" id="KW-1133">Transmembrane helix</keyword>
<organism evidence="2 3">
    <name type="scientific">Nonomuraea endophytica</name>
    <dbReference type="NCBI Taxonomy" id="714136"/>
    <lineage>
        <taxon>Bacteria</taxon>
        <taxon>Bacillati</taxon>
        <taxon>Actinomycetota</taxon>
        <taxon>Actinomycetes</taxon>
        <taxon>Streptosporangiales</taxon>
        <taxon>Streptosporangiaceae</taxon>
        <taxon>Nonomuraea</taxon>
    </lineage>
</organism>
<proteinExistence type="predicted"/>
<name>A0A7W8A595_9ACTN</name>
<dbReference type="EMBL" id="JACHIN010000007">
    <property type="protein sequence ID" value="MBB5079768.1"/>
    <property type="molecule type" value="Genomic_DNA"/>
</dbReference>
<dbReference type="Proteomes" id="UP000568380">
    <property type="component" value="Unassembled WGS sequence"/>
</dbReference>
<feature type="transmembrane region" description="Helical" evidence="1">
    <location>
        <begin position="31"/>
        <end position="54"/>
    </location>
</feature>
<comment type="caution">
    <text evidence="2">The sequence shown here is derived from an EMBL/GenBank/DDBJ whole genome shotgun (WGS) entry which is preliminary data.</text>
</comment>
<keyword evidence="3" id="KW-1185">Reference proteome</keyword>
<protein>
    <submittedName>
        <fullName evidence="2">Uncharacterized protein</fullName>
    </submittedName>
</protein>
<keyword evidence="1" id="KW-0472">Membrane</keyword>
<feature type="transmembrane region" description="Helical" evidence="1">
    <location>
        <begin position="60"/>
        <end position="81"/>
    </location>
</feature>
<accession>A0A7W8A595</accession>